<dbReference type="Pfam" id="PF02627">
    <property type="entry name" value="CMD"/>
    <property type="match status" value="1"/>
</dbReference>
<dbReference type="AlphaFoldDB" id="A0A7V3KNS0"/>
<proteinExistence type="predicted"/>
<evidence type="ECO:0000259" key="1">
    <source>
        <dbReference type="Pfam" id="PF02627"/>
    </source>
</evidence>
<protein>
    <submittedName>
        <fullName evidence="2">Carboxymuconolactone decarboxylase family protein</fullName>
    </submittedName>
</protein>
<organism evidence="2">
    <name type="scientific">candidate division WOR-3 bacterium</name>
    <dbReference type="NCBI Taxonomy" id="2052148"/>
    <lineage>
        <taxon>Bacteria</taxon>
        <taxon>Bacteria division WOR-3</taxon>
    </lineage>
</organism>
<reference evidence="2" key="1">
    <citation type="journal article" date="2020" name="mSystems">
        <title>Genome- and Community-Level Interaction Insights into Carbon Utilization and Element Cycling Functions of Hydrothermarchaeota in Hydrothermal Sediment.</title>
        <authorList>
            <person name="Zhou Z."/>
            <person name="Liu Y."/>
            <person name="Xu W."/>
            <person name="Pan J."/>
            <person name="Luo Z.H."/>
            <person name="Li M."/>
        </authorList>
    </citation>
    <scope>NUCLEOTIDE SEQUENCE [LARGE SCALE GENOMIC DNA]</scope>
    <source>
        <strain evidence="2">SpSt-754</strain>
    </source>
</reference>
<dbReference type="Gene3D" id="1.20.1290.10">
    <property type="entry name" value="AhpD-like"/>
    <property type="match status" value="1"/>
</dbReference>
<dbReference type="EMBL" id="DTGD01000158">
    <property type="protein sequence ID" value="HGB36113.1"/>
    <property type="molecule type" value="Genomic_DNA"/>
</dbReference>
<evidence type="ECO:0000313" key="2">
    <source>
        <dbReference type="EMBL" id="HGB36113.1"/>
    </source>
</evidence>
<dbReference type="GO" id="GO:0051920">
    <property type="term" value="F:peroxiredoxin activity"/>
    <property type="evidence" value="ECO:0007669"/>
    <property type="project" value="InterPro"/>
</dbReference>
<comment type="caution">
    <text evidence="2">The sequence shown here is derived from an EMBL/GenBank/DDBJ whole genome shotgun (WGS) entry which is preliminary data.</text>
</comment>
<dbReference type="SUPFAM" id="SSF69118">
    <property type="entry name" value="AhpD-like"/>
    <property type="match status" value="1"/>
</dbReference>
<gene>
    <name evidence="2" type="ORF">ENV38_04335</name>
</gene>
<dbReference type="PANTHER" id="PTHR33930">
    <property type="entry name" value="ALKYL HYDROPEROXIDE REDUCTASE AHPD"/>
    <property type="match status" value="1"/>
</dbReference>
<dbReference type="InterPro" id="IPR029032">
    <property type="entry name" value="AhpD-like"/>
</dbReference>
<feature type="domain" description="Carboxymuconolactone decarboxylase-like" evidence="1">
    <location>
        <begin position="43"/>
        <end position="108"/>
    </location>
</feature>
<sequence>MKVEEILAMMEKQLGEEPRPMVLMSKLYPEWIPKQAQERKIVMELPHIPPKYKHLIMIATATAAGCPLCTETFIKLAHRDGVTKEEIAETILTTRFALASTVFATALKGMEYLVTQEGK</sequence>
<accession>A0A7V3KNS0</accession>
<dbReference type="PANTHER" id="PTHR33930:SF8">
    <property type="entry name" value="4-CARBOXYMUCONOLACTONE DECARBOXYLASE"/>
    <property type="match status" value="1"/>
</dbReference>
<dbReference type="InterPro" id="IPR003779">
    <property type="entry name" value="CMD-like"/>
</dbReference>
<name>A0A7V3KNS0_UNCW3</name>